<reference evidence="2" key="1">
    <citation type="journal article" date="2016" name="PLoS ONE">
        <title>Metagenomic Survey of Viral Diversity Obtained from Feces of Subantarctic and South American Fur Seals.</title>
        <authorList>
            <person name="Kluge M."/>
            <person name="Campos F.S."/>
            <person name="Tavares M."/>
            <person name="de Amorim D.B."/>
            <person name="Valdez F.P."/>
            <person name="Giongo A."/>
            <person name="Roehe P.M."/>
            <person name="Franco A.C."/>
        </authorList>
    </citation>
    <scope>NUCLEOTIDE SEQUENCE</scope>
    <source>
        <strain evidence="2">Fur seal/ATROP12/BR/2012</strain>
    </source>
</reference>
<sequence>DGKAHQISLSNRGVKAVVSLEKIEGDVYRTVPYYCFEMVANCLGQEVPYHATHNCSDFITAFTGVHLPDTGRSLAAGLAVAAVGTLVAAQTVSGVRRQGLGDSIRNAASVASTFDSAADKVLQASQQLSLPELASSMRESAERLANSADNFGGHLAEALKLFKPGDPDSPIARGVTSFLKWLLKCIGYMMVIFGSPTPLSIAGLAIIILGDLAPSFPNMNNPFAALAIFLSNKLGFKITREEAESVCLEAKAGPQEFNSWVQAAKNAEWIADKILAILKKLLDWLGFKTNNDPSGIIWQNHAKVEALYEDSIKATTGAVPINKCNVQHNLDLARKLLEVAGRAKSGLHCSLLQKAISNYTSLCANPTRMSLPNTRPQPVVLYIHGAPGVGKSLAALLIVKRLAAVLGNGPNDYYAPSSVEVAR</sequence>
<keyword evidence="1" id="KW-0812">Transmembrane</keyword>
<dbReference type="EMBL" id="KR072975">
    <property type="protein sequence ID" value="AKI82122.1"/>
    <property type="molecule type" value="Genomic_RNA"/>
</dbReference>
<organism evidence="2">
    <name type="scientific">Sakobuvirus fur seal/ATROP12/BR/2012</name>
    <dbReference type="NCBI Taxonomy" id="1659783"/>
    <lineage>
        <taxon>Viruses</taxon>
        <taxon>Riboviria</taxon>
        <taxon>Orthornavirae</taxon>
        <taxon>Pisuviricota</taxon>
        <taxon>Pisoniviricetes</taxon>
        <taxon>Picornavirales</taxon>
        <taxon>Picornaviridae</taxon>
        <taxon>Kodimesavirinae</taxon>
        <taxon>Sakobuvirus</taxon>
    </lineage>
</organism>
<feature type="transmembrane region" description="Helical" evidence="1">
    <location>
        <begin position="186"/>
        <end position="209"/>
    </location>
</feature>
<feature type="non-terminal residue" evidence="2">
    <location>
        <position position="1"/>
    </location>
</feature>
<evidence type="ECO:0000313" key="2">
    <source>
        <dbReference type="EMBL" id="AKI82122.1"/>
    </source>
</evidence>
<keyword evidence="1" id="KW-0472">Membrane</keyword>
<accession>A0A0G2YET7</accession>
<keyword evidence="1" id="KW-1133">Transmembrane helix</keyword>
<name>A0A0G2YET7_9PICO</name>
<proteinExistence type="predicted"/>
<feature type="non-terminal residue" evidence="2">
    <location>
        <position position="423"/>
    </location>
</feature>
<evidence type="ECO:0000256" key="1">
    <source>
        <dbReference type="SAM" id="Phobius"/>
    </source>
</evidence>
<protein>
    <submittedName>
        <fullName evidence="2">Polyprotein</fullName>
    </submittedName>
</protein>